<proteinExistence type="inferred from homology"/>
<accession>A0ABP7DG12</accession>
<feature type="domain" description="HTH lysR-type" evidence="5">
    <location>
        <begin position="4"/>
        <end position="61"/>
    </location>
</feature>
<dbReference type="InterPro" id="IPR005119">
    <property type="entry name" value="LysR_subst-bd"/>
</dbReference>
<dbReference type="SUPFAM" id="SSF53850">
    <property type="entry name" value="Periplasmic binding protein-like II"/>
    <property type="match status" value="1"/>
</dbReference>
<dbReference type="Pfam" id="PF03466">
    <property type="entry name" value="LysR_substrate"/>
    <property type="match status" value="1"/>
</dbReference>
<evidence type="ECO:0000256" key="2">
    <source>
        <dbReference type="ARBA" id="ARBA00023015"/>
    </source>
</evidence>
<dbReference type="PRINTS" id="PR00039">
    <property type="entry name" value="HTHLYSR"/>
</dbReference>
<organism evidence="6 7">
    <name type="scientific">Sphingomonas cynarae</name>
    <dbReference type="NCBI Taxonomy" id="930197"/>
    <lineage>
        <taxon>Bacteria</taxon>
        <taxon>Pseudomonadati</taxon>
        <taxon>Pseudomonadota</taxon>
        <taxon>Alphaproteobacteria</taxon>
        <taxon>Sphingomonadales</taxon>
        <taxon>Sphingomonadaceae</taxon>
        <taxon>Sphingomonas</taxon>
    </lineage>
</organism>
<dbReference type="Proteomes" id="UP001500523">
    <property type="component" value="Unassembled WGS sequence"/>
</dbReference>
<evidence type="ECO:0000256" key="1">
    <source>
        <dbReference type="ARBA" id="ARBA00009437"/>
    </source>
</evidence>
<evidence type="ECO:0000313" key="6">
    <source>
        <dbReference type="EMBL" id="GAA3704022.1"/>
    </source>
</evidence>
<dbReference type="SUPFAM" id="SSF46785">
    <property type="entry name" value="Winged helix' DNA-binding domain"/>
    <property type="match status" value="1"/>
</dbReference>
<keyword evidence="4" id="KW-0804">Transcription</keyword>
<evidence type="ECO:0000256" key="4">
    <source>
        <dbReference type="ARBA" id="ARBA00023163"/>
    </source>
</evidence>
<dbReference type="Pfam" id="PF00126">
    <property type="entry name" value="HTH_1"/>
    <property type="match status" value="1"/>
</dbReference>
<dbReference type="EMBL" id="BAABBF010000002">
    <property type="protein sequence ID" value="GAA3704022.1"/>
    <property type="molecule type" value="Genomic_DNA"/>
</dbReference>
<dbReference type="InterPro" id="IPR036388">
    <property type="entry name" value="WH-like_DNA-bd_sf"/>
</dbReference>
<sequence>MRLPDLEAWAIFAAVVEHRSFSAAADGIGLSKATVSKAVSRLEAQLGQSLFHRTSRRLALTEAGRPLADHAQRIVAEARAAEEAARDAASSPAGTVRLAVPMSFGVANVAPLIARFLTLHPGVQIDLHLSDARVDIVAEGFDVALRIGDLADSSLRARRLCEIATHIVAAPAYLHAAGEPRHAAELARHRLMRYANITGPWRLHGPDDAEVTVRPEGPLAANSGDALIPALIAGLGIAALPGFIVGPHLASGALVAILPEWTPPPVGLHLLTPPSPLRPQRVEALIAFLSRHLRDPCTQPAAVLQPGHLADTADA</sequence>
<evidence type="ECO:0000256" key="3">
    <source>
        <dbReference type="ARBA" id="ARBA00023125"/>
    </source>
</evidence>
<comment type="similarity">
    <text evidence="1">Belongs to the LysR transcriptional regulatory family.</text>
</comment>
<dbReference type="InterPro" id="IPR036390">
    <property type="entry name" value="WH_DNA-bd_sf"/>
</dbReference>
<comment type="caution">
    <text evidence="6">The sequence shown here is derived from an EMBL/GenBank/DDBJ whole genome shotgun (WGS) entry which is preliminary data.</text>
</comment>
<dbReference type="InterPro" id="IPR000847">
    <property type="entry name" value="LysR_HTH_N"/>
</dbReference>
<evidence type="ECO:0000313" key="7">
    <source>
        <dbReference type="Proteomes" id="UP001500523"/>
    </source>
</evidence>
<dbReference type="Gene3D" id="1.10.10.10">
    <property type="entry name" value="Winged helix-like DNA-binding domain superfamily/Winged helix DNA-binding domain"/>
    <property type="match status" value="1"/>
</dbReference>
<protein>
    <submittedName>
        <fullName evidence="6">LysR family transcriptional regulator</fullName>
    </submittedName>
</protein>
<gene>
    <name evidence="6" type="ORF">GCM10022268_12010</name>
</gene>
<dbReference type="PANTHER" id="PTHR30537:SF5">
    <property type="entry name" value="HTH-TYPE TRANSCRIPTIONAL ACTIVATOR TTDR-RELATED"/>
    <property type="match status" value="1"/>
</dbReference>
<evidence type="ECO:0000259" key="5">
    <source>
        <dbReference type="PROSITE" id="PS50931"/>
    </source>
</evidence>
<dbReference type="Gene3D" id="3.40.190.290">
    <property type="match status" value="1"/>
</dbReference>
<reference evidence="7" key="1">
    <citation type="journal article" date="2019" name="Int. J. Syst. Evol. Microbiol.">
        <title>The Global Catalogue of Microorganisms (GCM) 10K type strain sequencing project: providing services to taxonomists for standard genome sequencing and annotation.</title>
        <authorList>
            <consortium name="The Broad Institute Genomics Platform"/>
            <consortium name="The Broad Institute Genome Sequencing Center for Infectious Disease"/>
            <person name="Wu L."/>
            <person name="Ma J."/>
        </authorList>
    </citation>
    <scope>NUCLEOTIDE SEQUENCE [LARGE SCALE GENOMIC DNA]</scope>
    <source>
        <strain evidence="7">JCM 17498</strain>
    </source>
</reference>
<keyword evidence="3" id="KW-0238">DNA-binding</keyword>
<dbReference type="PANTHER" id="PTHR30537">
    <property type="entry name" value="HTH-TYPE TRANSCRIPTIONAL REGULATOR"/>
    <property type="match status" value="1"/>
</dbReference>
<dbReference type="PROSITE" id="PS50931">
    <property type="entry name" value="HTH_LYSR"/>
    <property type="match status" value="1"/>
</dbReference>
<dbReference type="RefSeq" id="WP_344692461.1">
    <property type="nucleotide sequence ID" value="NZ_BAABBF010000002.1"/>
</dbReference>
<keyword evidence="2" id="KW-0805">Transcription regulation</keyword>
<name>A0ABP7DG12_9SPHN</name>
<dbReference type="InterPro" id="IPR058163">
    <property type="entry name" value="LysR-type_TF_proteobact-type"/>
</dbReference>
<dbReference type="CDD" id="cd08422">
    <property type="entry name" value="PBP2_CrgA_like"/>
    <property type="match status" value="1"/>
</dbReference>
<keyword evidence="7" id="KW-1185">Reference proteome</keyword>